<evidence type="ECO:0000259" key="1">
    <source>
        <dbReference type="Pfam" id="PF08241"/>
    </source>
</evidence>
<dbReference type="CDD" id="cd02440">
    <property type="entry name" value="AdoMet_MTases"/>
    <property type="match status" value="1"/>
</dbReference>
<organism evidence="2 3">
    <name type="scientific">Paenibacillus endophyticus</name>
    <dbReference type="NCBI Taxonomy" id="1294268"/>
    <lineage>
        <taxon>Bacteria</taxon>
        <taxon>Bacillati</taxon>
        <taxon>Bacillota</taxon>
        <taxon>Bacilli</taxon>
        <taxon>Bacillales</taxon>
        <taxon>Paenibacillaceae</taxon>
        <taxon>Paenibacillus</taxon>
    </lineage>
</organism>
<evidence type="ECO:0000313" key="2">
    <source>
        <dbReference type="EMBL" id="MBB3152418.1"/>
    </source>
</evidence>
<accession>A0A7W5C760</accession>
<dbReference type="GO" id="GO:0032259">
    <property type="term" value="P:methylation"/>
    <property type="evidence" value="ECO:0007669"/>
    <property type="project" value="UniProtKB-KW"/>
</dbReference>
<dbReference type="Proteomes" id="UP000518605">
    <property type="component" value="Unassembled WGS sequence"/>
</dbReference>
<keyword evidence="2" id="KW-0489">Methyltransferase</keyword>
<proteinExistence type="predicted"/>
<keyword evidence="3" id="KW-1185">Reference proteome</keyword>
<dbReference type="Gene3D" id="3.40.50.150">
    <property type="entry name" value="Vaccinia Virus protein VP39"/>
    <property type="match status" value="1"/>
</dbReference>
<dbReference type="Pfam" id="PF08241">
    <property type="entry name" value="Methyltransf_11"/>
    <property type="match status" value="1"/>
</dbReference>
<dbReference type="SUPFAM" id="SSF53335">
    <property type="entry name" value="S-adenosyl-L-methionine-dependent methyltransferases"/>
    <property type="match status" value="1"/>
</dbReference>
<sequence length="244" mass="28382">MNHILEYYNQFDEWGRLDRAPLEFIVHWHFISSLSVTITDLTPRLVQIARDKAKDLMLEKHFNGFYVADARNLSLFGDEAFTASLMMGPLYHLQERTDREKSVSELYRVTQKGGYVFVAFMTRVRHLQNALAYPEHWKPTDRMDEIRKYMETGVFNHSDEGRFTGAYAFTINEIKPFMEANGFESIKLIGSTSAAGALTSEQLRYWETAGEHEYRAFLQLLFDYAADEHLLGSSSHLLYIGRRK</sequence>
<comment type="caution">
    <text evidence="2">The sequence shown here is derived from an EMBL/GenBank/DDBJ whole genome shotgun (WGS) entry which is preliminary data.</text>
</comment>
<dbReference type="InterPro" id="IPR029063">
    <property type="entry name" value="SAM-dependent_MTases_sf"/>
</dbReference>
<keyword evidence="2" id="KW-0830">Ubiquinone</keyword>
<dbReference type="GO" id="GO:0008757">
    <property type="term" value="F:S-adenosylmethionine-dependent methyltransferase activity"/>
    <property type="evidence" value="ECO:0007669"/>
    <property type="project" value="InterPro"/>
</dbReference>
<protein>
    <submittedName>
        <fullName evidence="2">Ubiquinone/menaquinone biosynthesis C-methylase UbiE</fullName>
    </submittedName>
</protein>
<dbReference type="RefSeq" id="WP_183562355.1">
    <property type="nucleotide sequence ID" value="NZ_CBCSLB010000005.1"/>
</dbReference>
<keyword evidence="2" id="KW-0808">Transferase</keyword>
<dbReference type="EMBL" id="JACHXW010000006">
    <property type="protein sequence ID" value="MBB3152418.1"/>
    <property type="molecule type" value="Genomic_DNA"/>
</dbReference>
<name>A0A7W5C760_9BACL</name>
<dbReference type="InterPro" id="IPR013216">
    <property type="entry name" value="Methyltransf_11"/>
</dbReference>
<gene>
    <name evidence="2" type="ORF">FHS16_002468</name>
</gene>
<evidence type="ECO:0000313" key="3">
    <source>
        <dbReference type="Proteomes" id="UP000518605"/>
    </source>
</evidence>
<feature type="domain" description="Methyltransferase type 11" evidence="1">
    <location>
        <begin position="34"/>
        <end position="118"/>
    </location>
</feature>
<dbReference type="AlphaFoldDB" id="A0A7W5C760"/>
<reference evidence="2 3" key="1">
    <citation type="submission" date="2020-08" db="EMBL/GenBank/DDBJ databases">
        <title>Genomic Encyclopedia of Type Strains, Phase III (KMG-III): the genomes of soil and plant-associated and newly described type strains.</title>
        <authorList>
            <person name="Whitman W."/>
        </authorList>
    </citation>
    <scope>NUCLEOTIDE SEQUENCE [LARGE SCALE GENOMIC DNA]</scope>
    <source>
        <strain evidence="2 3">CECT 8234</strain>
    </source>
</reference>